<keyword evidence="2" id="KW-1185">Reference proteome</keyword>
<gene>
    <name evidence="1" type="ORF">DSO57_1008828</name>
</gene>
<comment type="caution">
    <text evidence="1">The sequence shown here is derived from an EMBL/GenBank/DDBJ whole genome shotgun (WGS) entry which is preliminary data.</text>
</comment>
<reference evidence="1" key="1">
    <citation type="submission" date="2022-04" db="EMBL/GenBank/DDBJ databases">
        <title>Genome of the entomopathogenic fungus Entomophthora muscae.</title>
        <authorList>
            <person name="Elya C."/>
            <person name="Lovett B.R."/>
            <person name="Lee E."/>
            <person name="Macias A.M."/>
            <person name="Hajek A.E."/>
            <person name="De Bivort B.L."/>
            <person name="Kasson M.T."/>
            <person name="De Fine Licht H.H."/>
            <person name="Stajich J.E."/>
        </authorList>
    </citation>
    <scope>NUCLEOTIDE SEQUENCE</scope>
    <source>
        <strain evidence="1">Berkeley</strain>
    </source>
</reference>
<accession>A0ACC2RLU6</accession>
<protein>
    <submittedName>
        <fullName evidence="1">Uncharacterized protein</fullName>
    </submittedName>
</protein>
<evidence type="ECO:0000313" key="1">
    <source>
        <dbReference type="EMBL" id="KAJ9051008.1"/>
    </source>
</evidence>
<organism evidence="1 2">
    <name type="scientific">Entomophthora muscae</name>
    <dbReference type="NCBI Taxonomy" id="34485"/>
    <lineage>
        <taxon>Eukaryota</taxon>
        <taxon>Fungi</taxon>
        <taxon>Fungi incertae sedis</taxon>
        <taxon>Zoopagomycota</taxon>
        <taxon>Entomophthoromycotina</taxon>
        <taxon>Entomophthoromycetes</taxon>
        <taxon>Entomophthorales</taxon>
        <taxon>Entomophthoraceae</taxon>
        <taxon>Entomophthora</taxon>
    </lineage>
</organism>
<evidence type="ECO:0000313" key="2">
    <source>
        <dbReference type="Proteomes" id="UP001165960"/>
    </source>
</evidence>
<sequence>MKSFIEISLISVLFQFGYAAIVQDGDTTIEGSYIVTLESSTEPKVLDDHLARVQHEIDSAQHSRGKNKINYEYRKVLTGYSAEFTDDVLAKVKAMPEVVAVEKDQIGEEDEIQKKAPWGLARLSSKGVLEKSKSYSYHHDPDAGDGVDVYVIDSGIKTDHKDFQGRAKWGENFVDDVNTDVRGHGTHVAGIIGSYTYGVAKKSTLFAVKVSDAKGHTKVARIIAGVEWVVAKKKEDRGCIINISLGMRYSESLNTAVRDAVQKWGCVVTASAGNENVDACSKSPASAPTAITVGATDQTDSRADFSNWGKCLTLFAPGDKIRSTSIEDGECEKSGTSMAAPHVAGLAANVMSKTGKYNPDDVLKEIIDHSQPDVVKKHLKKSPNFLASNIFLNSFDVEN</sequence>
<dbReference type="Proteomes" id="UP001165960">
    <property type="component" value="Unassembled WGS sequence"/>
</dbReference>
<name>A0ACC2RLU6_9FUNG</name>
<proteinExistence type="predicted"/>
<dbReference type="EMBL" id="QTSX02007127">
    <property type="protein sequence ID" value="KAJ9051008.1"/>
    <property type="molecule type" value="Genomic_DNA"/>
</dbReference>